<feature type="compositionally biased region" description="Polar residues" evidence="1">
    <location>
        <begin position="70"/>
        <end position="81"/>
    </location>
</feature>
<gene>
    <name evidence="2" type="ORF">MUA00_14000</name>
</gene>
<reference evidence="2" key="1">
    <citation type="submission" date="2022-03" db="EMBL/GenBank/DDBJ databases">
        <title>Proposal of a novel genus Dryocolo and two novel species.</title>
        <authorList>
            <person name="Maddock D.W."/>
            <person name="Brady C.L."/>
            <person name="Denman S."/>
            <person name="Arnold D."/>
        </authorList>
    </citation>
    <scope>NUCLEOTIDE SEQUENCE</scope>
    <source>
        <strain evidence="2">H6W4</strain>
    </source>
</reference>
<comment type="caution">
    <text evidence="2">The sequence shown here is derived from an EMBL/GenBank/DDBJ whole genome shotgun (WGS) entry which is preliminary data.</text>
</comment>
<name>A0A9X3ANK3_9ENTR</name>
<organism evidence="2 3">
    <name type="scientific">Dryocola boscaweniae</name>
    <dbReference type="NCBI Taxonomy" id="2925397"/>
    <lineage>
        <taxon>Bacteria</taxon>
        <taxon>Pseudomonadati</taxon>
        <taxon>Pseudomonadota</taxon>
        <taxon>Gammaproteobacteria</taxon>
        <taxon>Enterobacterales</taxon>
        <taxon>Enterobacteriaceae</taxon>
        <taxon>Dryocola</taxon>
    </lineage>
</organism>
<proteinExistence type="predicted"/>
<dbReference type="AlphaFoldDB" id="A0A9X3ANK3"/>
<sequence>MLILLEVRSTDADYLLKLIEQPNTFFDTKHYMPLADFKKSLGRHFTITLDNIDEDPFIKLTGRKKYAIPSTRSQRRQGNSRTVKRAGKVD</sequence>
<evidence type="ECO:0000256" key="1">
    <source>
        <dbReference type="SAM" id="MobiDB-lite"/>
    </source>
</evidence>
<protein>
    <submittedName>
        <fullName evidence="2">Uncharacterized protein</fullName>
    </submittedName>
</protein>
<dbReference type="EMBL" id="JALHAP010000079">
    <property type="protein sequence ID" value="MCT4702892.1"/>
    <property type="molecule type" value="Genomic_DNA"/>
</dbReference>
<dbReference type="Proteomes" id="UP001150641">
    <property type="component" value="Unassembled WGS sequence"/>
</dbReference>
<evidence type="ECO:0000313" key="3">
    <source>
        <dbReference type="Proteomes" id="UP001150641"/>
    </source>
</evidence>
<feature type="region of interest" description="Disordered" evidence="1">
    <location>
        <begin position="68"/>
        <end position="90"/>
    </location>
</feature>
<evidence type="ECO:0000313" key="2">
    <source>
        <dbReference type="EMBL" id="MCT4702892.1"/>
    </source>
</evidence>
<keyword evidence="3" id="KW-1185">Reference proteome</keyword>
<accession>A0A9X3ANK3</accession>
<dbReference type="RefSeq" id="WP_271123635.1">
    <property type="nucleotide sequence ID" value="NZ_JALHAN010000066.1"/>
</dbReference>